<dbReference type="Pfam" id="PF14681">
    <property type="entry name" value="UPRTase"/>
    <property type="match status" value="1"/>
</dbReference>
<evidence type="ECO:0000256" key="4">
    <source>
        <dbReference type="ARBA" id="ARBA00011894"/>
    </source>
</evidence>
<evidence type="ECO:0000256" key="9">
    <source>
        <dbReference type="ARBA" id="ARBA00023134"/>
    </source>
</evidence>
<dbReference type="FunFam" id="3.40.50.2020:FF:000023">
    <property type="entry name" value="Probable uracil phosphoribosyltransferase"/>
    <property type="match status" value="1"/>
</dbReference>
<evidence type="ECO:0000256" key="8">
    <source>
        <dbReference type="ARBA" id="ARBA00022741"/>
    </source>
</evidence>
<comment type="caution">
    <text evidence="11">The sequence shown here is derived from an EMBL/GenBank/DDBJ whole genome shotgun (WGS) entry which is preliminary data.</text>
</comment>
<evidence type="ECO:0000256" key="2">
    <source>
        <dbReference type="ARBA" id="ARBA00005180"/>
    </source>
</evidence>
<keyword evidence="9" id="KW-0342">GTP-binding</keyword>
<dbReference type="GeneID" id="70243017"/>
<dbReference type="CDD" id="cd06223">
    <property type="entry name" value="PRTases_typeI"/>
    <property type="match status" value="1"/>
</dbReference>
<organism evidence="11 12">
    <name type="scientific">Talaromyces proteolyticus</name>
    <dbReference type="NCBI Taxonomy" id="1131652"/>
    <lineage>
        <taxon>Eukaryota</taxon>
        <taxon>Fungi</taxon>
        <taxon>Dikarya</taxon>
        <taxon>Ascomycota</taxon>
        <taxon>Pezizomycotina</taxon>
        <taxon>Eurotiomycetes</taxon>
        <taxon>Eurotiomycetidae</taxon>
        <taxon>Eurotiales</taxon>
        <taxon>Trichocomaceae</taxon>
        <taxon>Talaromyces</taxon>
        <taxon>Talaromyces sect. Bacilispori</taxon>
    </lineage>
</organism>
<gene>
    <name evidence="11" type="ORF">BGW36DRAFT_326005</name>
</gene>
<keyword evidence="5" id="KW-0021">Allosteric enzyme</keyword>
<dbReference type="Proteomes" id="UP001201262">
    <property type="component" value="Unassembled WGS sequence"/>
</dbReference>
<proteinExistence type="inferred from homology"/>
<dbReference type="GO" id="GO:0005525">
    <property type="term" value="F:GTP binding"/>
    <property type="evidence" value="ECO:0007669"/>
    <property type="project" value="UniProtKB-KW"/>
</dbReference>
<protein>
    <recommendedName>
        <fullName evidence="4">uracil phosphoribosyltransferase</fullName>
        <ecNumber evidence="4">2.4.2.9</ecNumber>
    </recommendedName>
</protein>
<dbReference type="InterPro" id="IPR000836">
    <property type="entry name" value="PRTase_dom"/>
</dbReference>
<evidence type="ECO:0000256" key="5">
    <source>
        <dbReference type="ARBA" id="ARBA00022533"/>
    </source>
</evidence>
<evidence type="ECO:0000256" key="3">
    <source>
        <dbReference type="ARBA" id="ARBA00009516"/>
    </source>
</evidence>
<accession>A0AAD4PVD9</accession>
<name>A0AAD4PVD9_9EURO</name>
<dbReference type="EC" id="2.4.2.9" evidence="4"/>
<evidence type="ECO:0000256" key="6">
    <source>
        <dbReference type="ARBA" id="ARBA00022676"/>
    </source>
</evidence>
<reference evidence="11" key="1">
    <citation type="submission" date="2021-12" db="EMBL/GenBank/DDBJ databases">
        <title>Convergent genome expansion in fungi linked to evolution of root-endophyte symbiosis.</title>
        <authorList>
            <consortium name="DOE Joint Genome Institute"/>
            <person name="Ke Y.-H."/>
            <person name="Bonito G."/>
            <person name="Liao H.-L."/>
            <person name="Looney B."/>
            <person name="Rojas-Flechas A."/>
            <person name="Nash J."/>
            <person name="Hameed K."/>
            <person name="Schadt C."/>
            <person name="Martin F."/>
            <person name="Crous P.W."/>
            <person name="Miettinen O."/>
            <person name="Magnuson J.K."/>
            <person name="Labbe J."/>
            <person name="Jacobson D."/>
            <person name="Doktycz M.J."/>
            <person name="Veneault-Fourrey C."/>
            <person name="Kuo A."/>
            <person name="Mondo S."/>
            <person name="Calhoun S."/>
            <person name="Riley R."/>
            <person name="Ohm R."/>
            <person name="LaButti K."/>
            <person name="Andreopoulos B."/>
            <person name="Pangilinan J."/>
            <person name="Nolan M."/>
            <person name="Tritt A."/>
            <person name="Clum A."/>
            <person name="Lipzen A."/>
            <person name="Daum C."/>
            <person name="Barry K."/>
            <person name="Grigoriev I.V."/>
            <person name="Vilgalys R."/>
        </authorList>
    </citation>
    <scope>NUCLEOTIDE SEQUENCE</scope>
    <source>
        <strain evidence="11">PMI_201</strain>
    </source>
</reference>
<dbReference type="EMBL" id="JAJTJA010000010">
    <property type="protein sequence ID" value="KAH8693209.1"/>
    <property type="molecule type" value="Genomic_DNA"/>
</dbReference>
<dbReference type="RefSeq" id="XP_046069082.1">
    <property type="nucleotide sequence ID" value="XM_046212730.1"/>
</dbReference>
<dbReference type="GO" id="GO:0008655">
    <property type="term" value="P:pyrimidine-containing compound salvage"/>
    <property type="evidence" value="ECO:0007669"/>
    <property type="project" value="UniProtKB-ARBA"/>
</dbReference>
<comment type="pathway">
    <text evidence="2">Pyrimidine metabolism; UMP biosynthesis via salvage pathway; UMP from uracil: step 1/1.</text>
</comment>
<evidence type="ECO:0000256" key="1">
    <source>
        <dbReference type="ARBA" id="ARBA00001946"/>
    </source>
</evidence>
<dbReference type="Gene3D" id="3.40.50.2020">
    <property type="match status" value="1"/>
</dbReference>
<sequence>MHNPNGYASDRVVVLEQSNYLLSCMTILRNSETTSSAFYEAFENVANQIIAVALNLIPTEPFTVYTPTRLPYNGRRQVKSICGVSILRAGASFENVLRKSYRHNLSMGTILIQRDEETCLPVYIYSKLPKDIASKSILILEPMLATGGSASKAIEVLKGMDVPEEEIIFVNLVASRKGLDTIVQRFPQLRLVTAAVDEDLTASNHIAPGLGDFGDRFYGSL</sequence>
<feature type="domain" description="Phosphoribosyltransferase" evidence="10">
    <location>
        <begin position="17"/>
        <end position="219"/>
    </location>
</feature>
<dbReference type="AlphaFoldDB" id="A0AAD4PVD9"/>
<evidence type="ECO:0000313" key="11">
    <source>
        <dbReference type="EMBL" id="KAH8693209.1"/>
    </source>
</evidence>
<dbReference type="SUPFAM" id="SSF53271">
    <property type="entry name" value="PRTase-like"/>
    <property type="match status" value="1"/>
</dbReference>
<keyword evidence="7" id="KW-0808">Transferase</keyword>
<dbReference type="InterPro" id="IPR029057">
    <property type="entry name" value="PRTase-like"/>
</dbReference>
<comment type="similarity">
    <text evidence="3">Belongs to the UPRTase family.</text>
</comment>
<dbReference type="GO" id="GO:0004845">
    <property type="term" value="F:uracil phosphoribosyltransferase activity"/>
    <property type="evidence" value="ECO:0007669"/>
    <property type="project" value="UniProtKB-EC"/>
</dbReference>
<keyword evidence="8" id="KW-0547">Nucleotide-binding</keyword>
<evidence type="ECO:0000259" key="10">
    <source>
        <dbReference type="Pfam" id="PF14681"/>
    </source>
</evidence>
<keyword evidence="12" id="KW-1185">Reference proteome</keyword>
<evidence type="ECO:0000256" key="7">
    <source>
        <dbReference type="ARBA" id="ARBA00022679"/>
    </source>
</evidence>
<comment type="cofactor">
    <cofactor evidence="1">
        <name>Mg(2+)</name>
        <dbReference type="ChEBI" id="CHEBI:18420"/>
    </cofactor>
</comment>
<keyword evidence="6 11" id="KW-0328">Glycosyltransferase</keyword>
<dbReference type="NCBIfam" id="NF001097">
    <property type="entry name" value="PRK00129.1"/>
    <property type="match status" value="1"/>
</dbReference>
<evidence type="ECO:0000313" key="12">
    <source>
        <dbReference type="Proteomes" id="UP001201262"/>
    </source>
</evidence>